<dbReference type="EMBL" id="JAMGBD010000001">
    <property type="protein sequence ID" value="MCL6682710.1"/>
    <property type="molecule type" value="Genomic_DNA"/>
</dbReference>
<dbReference type="Pfam" id="PF13692">
    <property type="entry name" value="Glyco_trans_1_4"/>
    <property type="match status" value="1"/>
</dbReference>
<proteinExistence type="predicted"/>
<accession>A0ABT0RJJ6</accession>
<reference evidence="1" key="1">
    <citation type="submission" date="2022-05" db="EMBL/GenBank/DDBJ databases">
        <authorList>
            <person name="Jo J.-H."/>
            <person name="Im W.-T."/>
        </authorList>
    </citation>
    <scope>NUCLEOTIDE SEQUENCE</scope>
    <source>
        <strain evidence="1">SE158</strain>
    </source>
</reference>
<protein>
    <submittedName>
        <fullName evidence="1">Glycosyltransferase family 4 protein</fullName>
    </submittedName>
</protein>
<dbReference type="SUPFAM" id="SSF53756">
    <property type="entry name" value="UDP-Glycosyltransferase/glycogen phosphorylase"/>
    <property type="match status" value="1"/>
</dbReference>
<dbReference type="CDD" id="cd03801">
    <property type="entry name" value="GT4_PimA-like"/>
    <property type="match status" value="1"/>
</dbReference>
<dbReference type="PANTHER" id="PTHR12526">
    <property type="entry name" value="GLYCOSYLTRANSFERASE"/>
    <property type="match status" value="1"/>
</dbReference>
<dbReference type="RefSeq" id="WP_249846663.1">
    <property type="nucleotide sequence ID" value="NZ_JAMGBD010000001.1"/>
</dbReference>
<gene>
    <name evidence="1" type="ORF">LZ536_02185</name>
</gene>
<name>A0ABT0RJJ6_9SPHN</name>
<organism evidence="1 2">
    <name type="scientific">Sphingomonas alba</name>
    <dbReference type="NCBI Taxonomy" id="2908208"/>
    <lineage>
        <taxon>Bacteria</taxon>
        <taxon>Pseudomonadati</taxon>
        <taxon>Pseudomonadota</taxon>
        <taxon>Alphaproteobacteria</taxon>
        <taxon>Sphingomonadales</taxon>
        <taxon>Sphingomonadaceae</taxon>
        <taxon>Sphingomonas</taxon>
    </lineage>
</organism>
<dbReference type="Proteomes" id="UP001165363">
    <property type="component" value="Unassembled WGS sequence"/>
</dbReference>
<evidence type="ECO:0000313" key="1">
    <source>
        <dbReference type="EMBL" id="MCL6682710.1"/>
    </source>
</evidence>
<evidence type="ECO:0000313" key="2">
    <source>
        <dbReference type="Proteomes" id="UP001165363"/>
    </source>
</evidence>
<keyword evidence="2" id="KW-1185">Reference proteome</keyword>
<comment type="caution">
    <text evidence="1">The sequence shown here is derived from an EMBL/GenBank/DDBJ whole genome shotgun (WGS) entry which is preliminary data.</text>
</comment>
<dbReference type="Gene3D" id="3.40.50.2000">
    <property type="entry name" value="Glycogen Phosphorylase B"/>
    <property type="match status" value="2"/>
</dbReference>
<sequence>MRIAAFTRYGARAASTRQRFVQYFPALREAGIEVEHHPLFDDDYVSALVDGTAYPKSKAVAAYARRFEQLAACRNADLFWVYVELLPYLPAFVERLATAGKRIVYEFDDAFFHSYDQSGNAAVRAVLGGKHAALLKHAAACICGNAYLRDFAVEHCPNSIVVPSVVDTARYLPVPKRDSVPLTIGWIGSPSTWVGVRPILPVLERVVAEHRARFLVIGAGHAAEGDVFPGMELEDWNEATEIADVQAMDIGIMPLLDRPFERGKSGYKLIQYMACGLPVVASPIGVNSDIVSEGRNGFLTATNEEWHRALSALIADADMRQHFGEAGRSLAVKSFSLASQEPRLIQLFRSLA</sequence>